<evidence type="ECO:0000313" key="4">
    <source>
        <dbReference type="Proteomes" id="UP001529510"/>
    </source>
</evidence>
<dbReference type="PROSITE" id="PS00615">
    <property type="entry name" value="C_TYPE_LECTIN_1"/>
    <property type="match status" value="1"/>
</dbReference>
<dbReference type="SMART" id="SM00034">
    <property type="entry name" value="CLECT"/>
    <property type="match status" value="1"/>
</dbReference>
<name>A0ABD0MK35_CIRMR</name>
<dbReference type="SUPFAM" id="SSF56436">
    <property type="entry name" value="C-type lectin-like"/>
    <property type="match status" value="2"/>
</dbReference>
<keyword evidence="1" id="KW-1015">Disulfide bond</keyword>
<protein>
    <recommendedName>
        <fullName evidence="2">C-type lectin domain-containing protein</fullName>
    </recommendedName>
</protein>
<dbReference type="EMBL" id="JAMKFB020000308">
    <property type="protein sequence ID" value="KAL0149995.1"/>
    <property type="molecule type" value="Genomic_DNA"/>
</dbReference>
<dbReference type="PANTHER" id="PTHR45784:SF3">
    <property type="entry name" value="C-TYPE LECTIN DOMAIN FAMILY 4 MEMBER K-LIKE-RELATED"/>
    <property type="match status" value="1"/>
</dbReference>
<proteinExistence type="predicted"/>
<dbReference type="Pfam" id="PF00059">
    <property type="entry name" value="Lectin_C"/>
    <property type="match status" value="2"/>
</dbReference>
<dbReference type="PROSITE" id="PS50041">
    <property type="entry name" value="C_TYPE_LECTIN_2"/>
    <property type="match status" value="1"/>
</dbReference>
<organism evidence="3 4">
    <name type="scientific">Cirrhinus mrigala</name>
    <name type="common">Mrigala</name>
    <dbReference type="NCBI Taxonomy" id="683832"/>
    <lineage>
        <taxon>Eukaryota</taxon>
        <taxon>Metazoa</taxon>
        <taxon>Chordata</taxon>
        <taxon>Craniata</taxon>
        <taxon>Vertebrata</taxon>
        <taxon>Euteleostomi</taxon>
        <taxon>Actinopterygii</taxon>
        <taxon>Neopterygii</taxon>
        <taxon>Teleostei</taxon>
        <taxon>Ostariophysi</taxon>
        <taxon>Cypriniformes</taxon>
        <taxon>Cyprinidae</taxon>
        <taxon>Labeoninae</taxon>
        <taxon>Labeonini</taxon>
        <taxon>Cirrhinus</taxon>
    </lineage>
</organism>
<comment type="caution">
    <text evidence="3">The sequence shown here is derived from an EMBL/GenBank/DDBJ whole genome shotgun (WGS) entry which is preliminary data.</text>
</comment>
<dbReference type="Proteomes" id="UP001529510">
    <property type="component" value="Unassembled WGS sequence"/>
</dbReference>
<accession>A0ABD0MK35</accession>
<feature type="domain" description="C-type lectin" evidence="2">
    <location>
        <begin position="15"/>
        <end position="129"/>
    </location>
</feature>
<dbReference type="InterPro" id="IPR001304">
    <property type="entry name" value="C-type_lectin-like"/>
</dbReference>
<sequence length="221" mass="25499">MCLSSAVVSSSLRQYHFVNQQMNWTEAQRYCREKHTDLVTINDMQEQNDIKQTVNGSVERVWIGLRSTNTWIWSLSDPAFYRANESQYRNWSNNQPQGHGDCVYMEISNGQKGQWHDAKCTDPRHFICYNDSSKGFVPVMDQKNWTDAQKYCRQNHTDLASVRNQSENNQIQDIINQNITSPNQTAAPPHSHTGILVNPMRTITETTCAHRWVSESSKDNG</sequence>
<dbReference type="InterPro" id="IPR016186">
    <property type="entry name" value="C-type_lectin-like/link_sf"/>
</dbReference>
<evidence type="ECO:0000259" key="2">
    <source>
        <dbReference type="PROSITE" id="PS50041"/>
    </source>
</evidence>
<dbReference type="Gene3D" id="3.10.100.10">
    <property type="entry name" value="Mannose-Binding Protein A, subunit A"/>
    <property type="match status" value="2"/>
</dbReference>
<keyword evidence="4" id="KW-1185">Reference proteome</keyword>
<dbReference type="CDD" id="cd03602">
    <property type="entry name" value="CLECT_1"/>
    <property type="match status" value="1"/>
</dbReference>
<dbReference type="InterPro" id="IPR018378">
    <property type="entry name" value="C-type_lectin_CS"/>
</dbReference>
<dbReference type="PANTHER" id="PTHR45784">
    <property type="entry name" value="C-TYPE LECTIN DOMAIN FAMILY 20 MEMBER A-RELATED"/>
    <property type="match status" value="1"/>
</dbReference>
<evidence type="ECO:0000313" key="3">
    <source>
        <dbReference type="EMBL" id="KAL0149995.1"/>
    </source>
</evidence>
<dbReference type="InterPro" id="IPR016187">
    <property type="entry name" value="CTDL_fold"/>
</dbReference>
<evidence type="ECO:0000256" key="1">
    <source>
        <dbReference type="ARBA" id="ARBA00023157"/>
    </source>
</evidence>
<reference evidence="3 4" key="1">
    <citation type="submission" date="2024-05" db="EMBL/GenBank/DDBJ databases">
        <title>Genome sequencing and assembly of Indian major carp, Cirrhinus mrigala (Hamilton, 1822).</title>
        <authorList>
            <person name="Mohindra V."/>
            <person name="Chowdhury L.M."/>
            <person name="Lal K."/>
            <person name="Jena J.K."/>
        </authorList>
    </citation>
    <scope>NUCLEOTIDE SEQUENCE [LARGE SCALE GENOMIC DNA]</scope>
    <source>
        <strain evidence="3">CM1030</strain>
        <tissue evidence="3">Blood</tissue>
    </source>
</reference>
<gene>
    <name evidence="3" type="ORF">M9458_054654</name>
</gene>
<dbReference type="AlphaFoldDB" id="A0ABD0MK35"/>